<evidence type="ECO:0000256" key="7">
    <source>
        <dbReference type="ARBA" id="ARBA00022989"/>
    </source>
</evidence>
<proteinExistence type="inferred from homology"/>
<protein>
    <submittedName>
        <fullName evidence="12">Multidrug ABC transporter permease</fullName>
    </submittedName>
</protein>
<dbReference type="OrthoDB" id="383768at2"/>
<keyword evidence="6" id="KW-0067">ATP-binding</keyword>
<feature type="domain" description="ABC transporter" evidence="10">
    <location>
        <begin position="352"/>
        <end position="586"/>
    </location>
</feature>
<evidence type="ECO:0000259" key="11">
    <source>
        <dbReference type="PROSITE" id="PS50929"/>
    </source>
</evidence>
<keyword evidence="7 9" id="KW-1133">Transmembrane helix</keyword>
<dbReference type="SUPFAM" id="SSF90123">
    <property type="entry name" value="ABC transporter transmembrane region"/>
    <property type="match status" value="1"/>
</dbReference>
<keyword evidence="5" id="KW-0547">Nucleotide-binding</keyword>
<dbReference type="SUPFAM" id="SSF52540">
    <property type="entry name" value="P-loop containing nucleoside triphosphate hydrolases"/>
    <property type="match status" value="1"/>
</dbReference>
<evidence type="ECO:0000256" key="4">
    <source>
        <dbReference type="ARBA" id="ARBA00022692"/>
    </source>
</evidence>
<evidence type="ECO:0000256" key="1">
    <source>
        <dbReference type="ARBA" id="ARBA00004651"/>
    </source>
</evidence>
<keyword evidence="8 9" id="KW-0472">Membrane</keyword>
<dbReference type="PROSITE" id="PS50929">
    <property type="entry name" value="ABC_TM1F"/>
    <property type="match status" value="1"/>
</dbReference>
<dbReference type="KEGG" id="pzi:CWO85_00620"/>
<dbReference type="PROSITE" id="PS50893">
    <property type="entry name" value="ABC_TRANSPORTER_2"/>
    <property type="match status" value="1"/>
</dbReference>
<dbReference type="Pfam" id="PF00664">
    <property type="entry name" value="ABC_membrane"/>
    <property type="match status" value="1"/>
</dbReference>
<feature type="transmembrane region" description="Helical" evidence="9">
    <location>
        <begin position="60"/>
        <end position="81"/>
    </location>
</feature>
<dbReference type="Proteomes" id="UP000272462">
    <property type="component" value="Chromosome"/>
</dbReference>
<dbReference type="Pfam" id="PF00005">
    <property type="entry name" value="ABC_tran"/>
    <property type="match status" value="1"/>
</dbReference>
<dbReference type="InterPro" id="IPR003593">
    <property type="entry name" value="AAA+_ATPase"/>
</dbReference>
<evidence type="ECO:0000256" key="5">
    <source>
        <dbReference type="ARBA" id="ARBA00022741"/>
    </source>
</evidence>
<reference evidence="12 13" key="1">
    <citation type="journal article" date="2018" name="BMC Genomics">
        <title>Comparative genome analysis of jujube witches'-broom Phytoplasma, an obligate pathogen that causes jujube witches'-broom disease.</title>
        <authorList>
            <person name="Wang J."/>
            <person name="Song L."/>
            <person name="Jiao Q."/>
            <person name="Yang S."/>
            <person name="Gao R."/>
            <person name="Lu X."/>
            <person name="Zhou G."/>
        </authorList>
    </citation>
    <scope>NUCLEOTIDE SEQUENCE [LARGE SCALE GENOMIC DNA]</scope>
    <source>
        <strain evidence="12">Jwb-nky</strain>
    </source>
</reference>
<dbReference type="CDD" id="cd18547">
    <property type="entry name" value="ABC_6TM_Tm288_like"/>
    <property type="match status" value="1"/>
</dbReference>
<accession>A0A660HLY1</accession>
<evidence type="ECO:0000256" key="6">
    <source>
        <dbReference type="ARBA" id="ARBA00022840"/>
    </source>
</evidence>
<dbReference type="PANTHER" id="PTHR43394:SF1">
    <property type="entry name" value="ATP-BINDING CASSETTE SUB-FAMILY B MEMBER 10, MITOCHONDRIAL"/>
    <property type="match status" value="1"/>
</dbReference>
<dbReference type="AlphaFoldDB" id="A0A660HLY1"/>
<evidence type="ECO:0000313" key="12">
    <source>
        <dbReference type="EMBL" id="AYJ01044.1"/>
    </source>
</evidence>
<keyword evidence="3" id="KW-0813">Transport</keyword>
<evidence type="ECO:0000256" key="2">
    <source>
        <dbReference type="ARBA" id="ARBA00005417"/>
    </source>
</evidence>
<dbReference type="PANTHER" id="PTHR43394">
    <property type="entry name" value="ATP-DEPENDENT PERMEASE MDL1, MITOCHONDRIAL"/>
    <property type="match status" value="1"/>
</dbReference>
<feature type="transmembrane region" description="Helical" evidence="9">
    <location>
        <begin position="246"/>
        <end position="271"/>
    </location>
</feature>
<evidence type="ECO:0000256" key="8">
    <source>
        <dbReference type="ARBA" id="ARBA00023136"/>
    </source>
</evidence>
<feature type="domain" description="ABC transmembrane type-1" evidence="11">
    <location>
        <begin position="16"/>
        <end position="318"/>
    </location>
</feature>
<feature type="transmembrane region" description="Helical" evidence="9">
    <location>
        <begin position="15"/>
        <end position="34"/>
    </location>
</feature>
<evidence type="ECO:0000256" key="9">
    <source>
        <dbReference type="SAM" id="Phobius"/>
    </source>
</evidence>
<feature type="transmembrane region" description="Helical" evidence="9">
    <location>
        <begin position="277"/>
        <end position="300"/>
    </location>
</feature>
<dbReference type="GO" id="GO:0005886">
    <property type="term" value="C:plasma membrane"/>
    <property type="evidence" value="ECO:0007669"/>
    <property type="project" value="UniProtKB-SubCell"/>
</dbReference>
<dbReference type="InterPro" id="IPR036640">
    <property type="entry name" value="ABC1_TM_sf"/>
</dbReference>
<dbReference type="InterPro" id="IPR039421">
    <property type="entry name" value="Type_1_exporter"/>
</dbReference>
<feature type="transmembrane region" description="Helical" evidence="9">
    <location>
        <begin position="165"/>
        <end position="182"/>
    </location>
</feature>
<name>A0A660HLY1_ZIZJU</name>
<dbReference type="SMART" id="SM00382">
    <property type="entry name" value="AAA"/>
    <property type="match status" value="1"/>
</dbReference>
<dbReference type="GO" id="GO:0016887">
    <property type="term" value="F:ATP hydrolysis activity"/>
    <property type="evidence" value="ECO:0007669"/>
    <property type="project" value="InterPro"/>
</dbReference>
<dbReference type="InterPro" id="IPR027417">
    <property type="entry name" value="P-loop_NTPase"/>
</dbReference>
<dbReference type="Gene3D" id="1.20.1560.10">
    <property type="entry name" value="ABC transporter type 1, transmembrane domain"/>
    <property type="match status" value="1"/>
</dbReference>
<sequence>MQKMYKYLRPFKKKIIISIILIFLIAVIQCYIPLFEGEKILNFINNKNNHKDQNAYKKHILFFLSINVVLYLLCAISKFIYNKFLINSIHKGIKNMRQDIYKKINRLPIKFFDQNTVGDVMNKMTNNVDIISNGLQQTFASIICAFFNIAILLVCMLLVNWRLGFVISLMIPFSLIVIFIINRKSRHIFIQRFDKTSEYNGFLQEKFNGHKEIILYNQQKNIIKEFKDINQDLSKMIFKSNFFSSLAIPIINSFTYIILTIVIVMGYYLMLPIDDKGFLFTLGFCTIQLGMFEAFIQYVWRLGNPINDLSQIFVVIQSTKAAIQKVFDFLYETEEKEDEPNCITLDKVEGFVSFSNVSFGYYKDSPVLKNINLDVYKNQTVAVVGSTGSGKTTLINLLTRFYDIDEGSITIDGVDIRQLQKKYLRKILGLVLQDVWLFKGTILENIQYGNESKTKEEIIEVAKQTQIHDFIMAKEEGYQTIINEESDNLSQGEKQLITITRTLLNNPSILILDEATSAIDTQMEMICQKSIQKLCENKTSFIIAHRLSTIINADIIVVLKNGVIIEKGKHNELLELKGFYYNLYHSQFKK</sequence>
<organism evidence="12 13">
    <name type="scientific">Ziziphus jujuba witches'-broom phytoplasma</name>
    <dbReference type="NCBI Taxonomy" id="135727"/>
    <lineage>
        <taxon>Bacteria</taxon>
        <taxon>Bacillati</taxon>
        <taxon>Mycoplasmatota</taxon>
        <taxon>Mollicutes</taxon>
        <taxon>Acholeplasmatales</taxon>
        <taxon>Acholeplasmataceae</taxon>
        <taxon>Candidatus Phytoplasma</taxon>
        <taxon>16SrV (Elm yellows group)</taxon>
    </lineage>
</organism>
<comment type="similarity">
    <text evidence="2">Belongs to the ABC transporter superfamily.</text>
</comment>
<dbReference type="GO" id="GO:0015421">
    <property type="term" value="F:ABC-type oligopeptide transporter activity"/>
    <property type="evidence" value="ECO:0007669"/>
    <property type="project" value="TreeGrafter"/>
</dbReference>
<evidence type="ECO:0000313" key="13">
    <source>
        <dbReference type="Proteomes" id="UP000272462"/>
    </source>
</evidence>
<evidence type="ECO:0000256" key="3">
    <source>
        <dbReference type="ARBA" id="ARBA00022448"/>
    </source>
</evidence>
<comment type="subcellular location">
    <subcellularLocation>
        <location evidence="1">Cell membrane</location>
        <topology evidence="1">Multi-pass membrane protein</topology>
    </subcellularLocation>
</comment>
<dbReference type="InterPro" id="IPR003439">
    <property type="entry name" value="ABC_transporter-like_ATP-bd"/>
</dbReference>
<dbReference type="Gene3D" id="3.40.50.300">
    <property type="entry name" value="P-loop containing nucleotide triphosphate hydrolases"/>
    <property type="match status" value="1"/>
</dbReference>
<dbReference type="RefSeq" id="WP_121463776.1">
    <property type="nucleotide sequence ID" value="NZ_CP025121.1"/>
</dbReference>
<dbReference type="FunFam" id="3.40.50.300:FF:000287">
    <property type="entry name" value="Multidrug ABC transporter ATP-binding protein"/>
    <property type="match status" value="1"/>
</dbReference>
<dbReference type="InterPro" id="IPR011527">
    <property type="entry name" value="ABC1_TM_dom"/>
</dbReference>
<evidence type="ECO:0000259" key="10">
    <source>
        <dbReference type="PROSITE" id="PS50893"/>
    </source>
</evidence>
<feature type="transmembrane region" description="Helical" evidence="9">
    <location>
        <begin position="139"/>
        <end position="159"/>
    </location>
</feature>
<keyword evidence="13" id="KW-1185">Reference proteome</keyword>
<gene>
    <name evidence="12" type="ORF">CWO85_00620</name>
</gene>
<dbReference type="GO" id="GO:0005524">
    <property type="term" value="F:ATP binding"/>
    <property type="evidence" value="ECO:0007669"/>
    <property type="project" value="UniProtKB-KW"/>
</dbReference>
<dbReference type="EMBL" id="CP025121">
    <property type="protein sequence ID" value="AYJ01044.1"/>
    <property type="molecule type" value="Genomic_DNA"/>
</dbReference>
<keyword evidence="4 9" id="KW-0812">Transmembrane</keyword>